<comment type="caution">
    <text evidence="2">The sequence shown here is derived from an EMBL/GenBank/DDBJ whole genome shotgun (WGS) entry which is preliminary data.</text>
</comment>
<sequence>MKNFLLLCGLLLYSVSFAQTLTEKWNSYNKQYEYFNSNNQMIGYKKYDSYTKSWLYYDVKPQVYEPKSNINLELTQQVLASKQQRYNYNKSLVQNAVNEMYKVIDETESSQESAKAIKSILNRDYISKLNSMQIDFSNDVTTDNIVSWLWDGFKKVLEIE</sequence>
<accession>A0A3S3Q9E2</accession>
<dbReference type="EMBL" id="SBII01000004">
    <property type="protein sequence ID" value="RWX00881.1"/>
    <property type="molecule type" value="Genomic_DNA"/>
</dbReference>
<feature type="signal peptide" evidence="1">
    <location>
        <begin position="1"/>
        <end position="18"/>
    </location>
</feature>
<feature type="chain" id="PRO_5018630665" description="GLPGLI family protein" evidence="1">
    <location>
        <begin position="19"/>
        <end position="160"/>
    </location>
</feature>
<protein>
    <recommendedName>
        <fullName evidence="4">GLPGLI family protein</fullName>
    </recommendedName>
</protein>
<dbReference type="OrthoDB" id="1261347at2"/>
<gene>
    <name evidence="2" type="ORF">EPI11_07615</name>
</gene>
<evidence type="ECO:0000313" key="2">
    <source>
        <dbReference type="EMBL" id="RWX00881.1"/>
    </source>
</evidence>
<name>A0A3S3Q9E2_9FLAO</name>
<proteinExistence type="predicted"/>
<evidence type="ECO:0000256" key="1">
    <source>
        <dbReference type="SAM" id="SignalP"/>
    </source>
</evidence>
<keyword evidence="1" id="KW-0732">Signal</keyword>
<dbReference type="Proteomes" id="UP000287527">
    <property type="component" value="Unassembled WGS sequence"/>
</dbReference>
<dbReference type="AlphaFoldDB" id="A0A3S3Q9E2"/>
<keyword evidence="3" id="KW-1185">Reference proteome</keyword>
<reference evidence="2 3" key="1">
    <citation type="submission" date="2019-01" db="EMBL/GenBank/DDBJ databases">
        <title>Flavobacterium sp. nov.,isolated from freshwater.</title>
        <authorList>
            <person name="Zhang R."/>
            <person name="Du Z.-J."/>
        </authorList>
    </citation>
    <scope>NUCLEOTIDE SEQUENCE [LARGE SCALE GENOMIC DNA]</scope>
    <source>
        <strain evidence="2 3">1E403</strain>
    </source>
</reference>
<dbReference type="RefSeq" id="WP_128389363.1">
    <property type="nucleotide sequence ID" value="NZ_SBII01000004.1"/>
</dbReference>
<organism evidence="2 3">
    <name type="scientific">Flavobacterium cerinum</name>
    <dbReference type="NCBI Taxonomy" id="2502784"/>
    <lineage>
        <taxon>Bacteria</taxon>
        <taxon>Pseudomonadati</taxon>
        <taxon>Bacteroidota</taxon>
        <taxon>Flavobacteriia</taxon>
        <taxon>Flavobacteriales</taxon>
        <taxon>Flavobacteriaceae</taxon>
        <taxon>Flavobacterium</taxon>
    </lineage>
</organism>
<evidence type="ECO:0000313" key="3">
    <source>
        <dbReference type="Proteomes" id="UP000287527"/>
    </source>
</evidence>
<evidence type="ECO:0008006" key="4">
    <source>
        <dbReference type="Google" id="ProtNLM"/>
    </source>
</evidence>